<dbReference type="AlphaFoldDB" id="A0A0V1AFB6"/>
<evidence type="ECO:0000313" key="3">
    <source>
        <dbReference type="Proteomes" id="UP000054783"/>
    </source>
</evidence>
<protein>
    <submittedName>
        <fullName evidence="2">Uncharacterized protein</fullName>
    </submittedName>
</protein>
<comment type="caution">
    <text evidence="2">The sequence shown here is derived from an EMBL/GenBank/DDBJ whole genome shotgun (WGS) entry which is preliminary data.</text>
</comment>
<keyword evidence="1" id="KW-1133">Transmembrane helix</keyword>
<sequence length="84" mass="9605">MWLKWATYANRCARFCSRVTLKLGACFLLVPIFSCYIIAVAKTVFLSKLKLRSLAQYHTHKSENRVAVFSAPLKPKNLKDSVKI</sequence>
<feature type="transmembrane region" description="Helical" evidence="1">
    <location>
        <begin position="21"/>
        <end position="41"/>
    </location>
</feature>
<name>A0A0V1AFB6_9BILA</name>
<evidence type="ECO:0000256" key="1">
    <source>
        <dbReference type="SAM" id="Phobius"/>
    </source>
</evidence>
<reference evidence="2 3" key="1">
    <citation type="submission" date="2015-01" db="EMBL/GenBank/DDBJ databases">
        <title>Evolution of Trichinella species and genotypes.</title>
        <authorList>
            <person name="Korhonen P.K."/>
            <person name="Edoardo P."/>
            <person name="Giuseppe L.R."/>
            <person name="Gasser R.B."/>
        </authorList>
    </citation>
    <scope>NUCLEOTIDE SEQUENCE [LARGE SCALE GENOMIC DNA]</scope>
    <source>
        <strain evidence="2">ISS2496</strain>
    </source>
</reference>
<accession>A0A0V1AFB6</accession>
<gene>
    <name evidence="2" type="ORF">T12_16473</name>
</gene>
<keyword evidence="1" id="KW-0812">Transmembrane</keyword>
<keyword evidence="1" id="KW-0472">Membrane</keyword>
<dbReference type="EMBL" id="JYDQ01000003">
    <property type="protein sequence ID" value="KRY23522.1"/>
    <property type="molecule type" value="Genomic_DNA"/>
</dbReference>
<evidence type="ECO:0000313" key="2">
    <source>
        <dbReference type="EMBL" id="KRY23522.1"/>
    </source>
</evidence>
<keyword evidence="3" id="KW-1185">Reference proteome</keyword>
<dbReference type="Proteomes" id="UP000054783">
    <property type="component" value="Unassembled WGS sequence"/>
</dbReference>
<organism evidence="2 3">
    <name type="scientific">Trichinella patagoniensis</name>
    <dbReference type="NCBI Taxonomy" id="990121"/>
    <lineage>
        <taxon>Eukaryota</taxon>
        <taxon>Metazoa</taxon>
        <taxon>Ecdysozoa</taxon>
        <taxon>Nematoda</taxon>
        <taxon>Enoplea</taxon>
        <taxon>Dorylaimia</taxon>
        <taxon>Trichinellida</taxon>
        <taxon>Trichinellidae</taxon>
        <taxon>Trichinella</taxon>
    </lineage>
</organism>
<proteinExistence type="predicted"/>